<comment type="caution">
    <text evidence="1">The sequence shown here is derived from an EMBL/GenBank/DDBJ whole genome shotgun (WGS) entry which is preliminary data.</text>
</comment>
<reference evidence="1" key="1">
    <citation type="journal article" date="2015" name="Nature">
        <title>Complex archaea that bridge the gap between prokaryotes and eukaryotes.</title>
        <authorList>
            <person name="Spang A."/>
            <person name="Saw J.H."/>
            <person name="Jorgensen S.L."/>
            <person name="Zaremba-Niedzwiedzka K."/>
            <person name="Martijn J."/>
            <person name="Lind A.E."/>
            <person name="van Eijk R."/>
            <person name="Schleper C."/>
            <person name="Guy L."/>
            <person name="Ettema T.J."/>
        </authorList>
    </citation>
    <scope>NUCLEOTIDE SEQUENCE</scope>
</reference>
<sequence length="99" mass="10869">MACMMTEIEQITYFREKKPPSLAQFLVRKATALASEAARGQTGTVTTPDGRLMPRSAKVMKDALPDRRPETMAALHPEWVQEYEEKYGGAGEPIAAGAD</sequence>
<dbReference type="EMBL" id="LAZR01013122">
    <property type="protein sequence ID" value="KKM23444.1"/>
    <property type="molecule type" value="Genomic_DNA"/>
</dbReference>
<dbReference type="AlphaFoldDB" id="A0A0F9ITX6"/>
<proteinExistence type="predicted"/>
<name>A0A0F9ITX6_9ZZZZ</name>
<evidence type="ECO:0000313" key="1">
    <source>
        <dbReference type="EMBL" id="KKM23444.1"/>
    </source>
</evidence>
<protein>
    <submittedName>
        <fullName evidence="1">Uncharacterized protein</fullName>
    </submittedName>
</protein>
<accession>A0A0F9ITX6</accession>
<gene>
    <name evidence="1" type="ORF">LCGC14_1615110</name>
</gene>
<organism evidence="1">
    <name type="scientific">marine sediment metagenome</name>
    <dbReference type="NCBI Taxonomy" id="412755"/>
    <lineage>
        <taxon>unclassified sequences</taxon>
        <taxon>metagenomes</taxon>
        <taxon>ecological metagenomes</taxon>
    </lineage>
</organism>